<comment type="similarity">
    <text evidence="2">Belongs to the DtxR/MntR family.</text>
</comment>
<dbReference type="SUPFAM" id="SSF46785">
    <property type="entry name" value="Winged helix' DNA-binding domain"/>
    <property type="match status" value="1"/>
</dbReference>
<dbReference type="PANTHER" id="PTHR33238">
    <property type="entry name" value="IRON (METAL) DEPENDENT REPRESSOR, DTXR FAMILY"/>
    <property type="match status" value="1"/>
</dbReference>
<proteinExistence type="inferred from homology"/>
<dbReference type="InterPro" id="IPR036390">
    <property type="entry name" value="WH_DNA-bd_sf"/>
</dbReference>
<dbReference type="InterPro" id="IPR050536">
    <property type="entry name" value="DtxR_MntR_Metal-Reg"/>
</dbReference>
<dbReference type="Proteomes" id="UP000248044">
    <property type="component" value="Chromosome"/>
</dbReference>
<keyword evidence="5" id="KW-0238">DNA-binding</keyword>
<reference evidence="8 9" key="1">
    <citation type="submission" date="2018-05" db="EMBL/GenBank/DDBJ databases">
        <title>Complete Genome Sequences of Extremely Thermoacidophilic, Metal-Mobilizing Type-Strain Members of the Archaeal Family Sulfolobaceae: Acidianus brierleyi DSM-1651T, Acidianus sulfidivorans DSM-18786T, Metallosphaera hakonensis DSM-7519T, and Metallosphaera prunae DSM-10039T.</title>
        <authorList>
            <person name="Counts J.A."/>
            <person name="Kelly R.M."/>
        </authorList>
    </citation>
    <scope>NUCLEOTIDE SEQUENCE [LARGE SCALE GENOMIC DNA]</scope>
    <source>
        <strain evidence="8 9">DSM 1651</strain>
    </source>
</reference>
<dbReference type="KEGG" id="abri:DFR85_09090"/>
<dbReference type="GO" id="GO:0046983">
    <property type="term" value="F:protein dimerization activity"/>
    <property type="evidence" value="ECO:0007669"/>
    <property type="project" value="InterPro"/>
</dbReference>
<sequence>MAELSEPLENYLKEIYELESVKGYAKVTDLIVAFQVSPGTISKAISKLESLGLILRNNKGIKLTDDGRKVAERLVKSHRISERLLTDIIGLDWIRAHEIAHRLEHIWPDDVLDKIDEVLGYPKTCPHGHPIPGRGEVKGVQLDQVKSGKYIVVMIIKEEEWILREVEELGLKPGNIISINRENDKIFLDSSGKMIEIPKTIAEQVLVNVRA</sequence>
<keyword evidence="4" id="KW-0805">Transcription regulation</keyword>
<dbReference type="InterPro" id="IPR007167">
    <property type="entry name" value="Fe-transptr_FeoA-like"/>
</dbReference>
<keyword evidence="6" id="KW-0804">Transcription</keyword>
<dbReference type="Pfam" id="PF01325">
    <property type="entry name" value="Fe_dep_repress"/>
    <property type="match status" value="1"/>
</dbReference>
<name>A0A2U9IFF8_9CREN</name>
<dbReference type="GO" id="GO:0003677">
    <property type="term" value="F:DNA binding"/>
    <property type="evidence" value="ECO:0007669"/>
    <property type="project" value="UniProtKB-KW"/>
</dbReference>
<dbReference type="AlphaFoldDB" id="A0A2U9IFF8"/>
<dbReference type="GeneID" id="36832308"/>
<evidence type="ECO:0000256" key="4">
    <source>
        <dbReference type="ARBA" id="ARBA00023015"/>
    </source>
</evidence>
<dbReference type="SUPFAM" id="SSF47979">
    <property type="entry name" value="Iron-dependent repressor protein, dimerization domain"/>
    <property type="match status" value="1"/>
</dbReference>
<dbReference type="InterPro" id="IPR001367">
    <property type="entry name" value="Fe_dep_repressor"/>
</dbReference>
<feature type="domain" description="HTH dtxR-type" evidence="7">
    <location>
        <begin position="1"/>
        <end position="64"/>
    </location>
</feature>
<evidence type="ECO:0000313" key="8">
    <source>
        <dbReference type="EMBL" id="AWR94726.1"/>
    </source>
</evidence>
<dbReference type="RefSeq" id="WP_110270607.1">
    <property type="nucleotide sequence ID" value="NZ_CP029289.2"/>
</dbReference>
<gene>
    <name evidence="8" type="ORF">DFR85_09090</name>
</gene>
<dbReference type="SMART" id="SM00529">
    <property type="entry name" value="HTH_DTXR"/>
    <property type="match status" value="1"/>
</dbReference>
<evidence type="ECO:0000259" key="7">
    <source>
        <dbReference type="PROSITE" id="PS50944"/>
    </source>
</evidence>
<dbReference type="Gene3D" id="1.10.10.10">
    <property type="entry name" value="Winged helix-like DNA-binding domain superfamily/Winged helix DNA-binding domain"/>
    <property type="match status" value="1"/>
</dbReference>
<keyword evidence="9" id="KW-1185">Reference proteome</keyword>
<dbReference type="GO" id="GO:0005737">
    <property type="term" value="C:cytoplasm"/>
    <property type="evidence" value="ECO:0007669"/>
    <property type="project" value="UniProtKB-SubCell"/>
</dbReference>
<dbReference type="InterPro" id="IPR008988">
    <property type="entry name" value="Transcriptional_repressor_C"/>
</dbReference>
<dbReference type="Pfam" id="PF04023">
    <property type="entry name" value="FeoA"/>
    <property type="match status" value="1"/>
</dbReference>
<evidence type="ECO:0000256" key="2">
    <source>
        <dbReference type="ARBA" id="ARBA00007871"/>
    </source>
</evidence>
<dbReference type="SUPFAM" id="SSF50037">
    <property type="entry name" value="C-terminal domain of transcriptional repressors"/>
    <property type="match status" value="1"/>
</dbReference>
<evidence type="ECO:0000313" key="9">
    <source>
        <dbReference type="Proteomes" id="UP000248044"/>
    </source>
</evidence>
<evidence type="ECO:0000256" key="5">
    <source>
        <dbReference type="ARBA" id="ARBA00023125"/>
    </source>
</evidence>
<evidence type="ECO:0000256" key="3">
    <source>
        <dbReference type="ARBA" id="ARBA00011738"/>
    </source>
</evidence>
<dbReference type="PROSITE" id="PS50944">
    <property type="entry name" value="HTH_DTXR"/>
    <property type="match status" value="1"/>
</dbReference>
<dbReference type="InterPro" id="IPR036421">
    <property type="entry name" value="Fe_dep_repressor_sf"/>
</dbReference>
<comment type="subcellular location">
    <subcellularLocation>
        <location evidence="1">Cytoplasm</location>
    </subcellularLocation>
</comment>
<dbReference type="PANTHER" id="PTHR33238:SF7">
    <property type="entry name" value="IRON-DEPENDENT TRANSCRIPTIONAL REGULATOR"/>
    <property type="match status" value="1"/>
</dbReference>
<dbReference type="OrthoDB" id="24735at2157"/>
<dbReference type="InterPro" id="IPR022687">
    <property type="entry name" value="HTH_DTXR"/>
</dbReference>
<dbReference type="SMART" id="SM00899">
    <property type="entry name" value="FeoA"/>
    <property type="match status" value="1"/>
</dbReference>
<evidence type="ECO:0000256" key="1">
    <source>
        <dbReference type="ARBA" id="ARBA00004496"/>
    </source>
</evidence>
<dbReference type="InterPro" id="IPR036388">
    <property type="entry name" value="WH-like_DNA-bd_sf"/>
</dbReference>
<comment type="subunit">
    <text evidence="3">Homodimer.</text>
</comment>
<evidence type="ECO:0000256" key="6">
    <source>
        <dbReference type="ARBA" id="ARBA00023163"/>
    </source>
</evidence>
<accession>A0A2U9IFF8</accession>
<dbReference type="Pfam" id="PF02742">
    <property type="entry name" value="Fe_dep_repr_C"/>
    <property type="match status" value="1"/>
</dbReference>
<protein>
    <submittedName>
        <fullName evidence="8">DtxR family transcriptional regulator</fullName>
    </submittedName>
</protein>
<dbReference type="EMBL" id="CP029289">
    <property type="protein sequence ID" value="AWR94726.1"/>
    <property type="molecule type" value="Genomic_DNA"/>
</dbReference>
<dbReference type="InterPro" id="IPR022689">
    <property type="entry name" value="Iron_dep_repressor"/>
</dbReference>
<organism evidence="8 9">
    <name type="scientific">Acidianus brierleyi</name>
    <dbReference type="NCBI Taxonomy" id="41673"/>
    <lineage>
        <taxon>Archaea</taxon>
        <taxon>Thermoproteota</taxon>
        <taxon>Thermoprotei</taxon>
        <taxon>Sulfolobales</taxon>
        <taxon>Sulfolobaceae</taxon>
        <taxon>Acidianus</taxon>
    </lineage>
</organism>
<dbReference type="GO" id="GO:0046914">
    <property type="term" value="F:transition metal ion binding"/>
    <property type="evidence" value="ECO:0007669"/>
    <property type="project" value="InterPro"/>
</dbReference>
<dbReference type="GO" id="GO:0003700">
    <property type="term" value="F:DNA-binding transcription factor activity"/>
    <property type="evidence" value="ECO:0007669"/>
    <property type="project" value="InterPro"/>
</dbReference>